<dbReference type="Pfam" id="PF13206">
    <property type="entry name" value="VSG_B"/>
    <property type="match status" value="1"/>
</dbReference>
<evidence type="ECO:0000256" key="4">
    <source>
        <dbReference type="ARBA" id="ARBA00022622"/>
    </source>
</evidence>
<dbReference type="EMBL" id="KX699383">
    <property type="protein sequence ID" value="APD73339.1"/>
    <property type="molecule type" value="Genomic_DNA"/>
</dbReference>
<dbReference type="InterPro" id="IPR025932">
    <property type="entry name" value="Trypano_VSG_B_N_dom"/>
</dbReference>
<proteinExistence type="predicted"/>
<evidence type="ECO:0000256" key="5">
    <source>
        <dbReference type="ARBA" id="ARBA00022729"/>
    </source>
</evidence>
<evidence type="ECO:0000313" key="11">
    <source>
        <dbReference type="EMBL" id="APD73339.1"/>
    </source>
</evidence>
<keyword evidence="5 9" id="KW-0732">Signal</keyword>
<accession>A0A1J0R6F3</accession>
<keyword evidence="7" id="KW-0325">Glycoprotein</keyword>
<protein>
    <submittedName>
        <fullName evidence="11">Variant surface glycoprotein 1125.1073</fullName>
    </submittedName>
</protein>
<evidence type="ECO:0000256" key="6">
    <source>
        <dbReference type="ARBA" id="ARBA00023136"/>
    </source>
</evidence>
<evidence type="ECO:0000256" key="9">
    <source>
        <dbReference type="SAM" id="SignalP"/>
    </source>
</evidence>
<evidence type="ECO:0000256" key="8">
    <source>
        <dbReference type="ARBA" id="ARBA00023288"/>
    </source>
</evidence>
<dbReference type="GO" id="GO:0098552">
    <property type="term" value="C:side of membrane"/>
    <property type="evidence" value="ECO:0007669"/>
    <property type="project" value="UniProtKB-KW"/>
</dbReference>
<keyword evidence="6" id="KW-0472">Membrane</keyword>
<feature type="chain" id="PRO_5012317276" evidence="9">
    <location>
        <begin position="19"/>
        <end position="490"/>
    </location>
</feature>
<keyword evidence="8" id="KW-0449">Lipoprotein</keyword>
<name>A0A1J0R6F3_9TRYP</name>
<feature type="signal peptide" evidence="9">
    <location>
        <begin position="1"/>
        <end position="18"/>
    </location>
</feature>
<evidence type="ECO:0000259" key="10">
    <source>
        <dbReference type="Pfam" id="PF13206"/>
    </source>
</evidence>
<evidence type="ECO:0000256" key="2">
    <source>
        <dbReference type="ARBA" id="ARBA00004609"/>
    </source>
</evidence>
<organism evidence="11">
    <name type="scientific">Trypanosoma brucei</name>
    <dbReference type="NCBI Taxonomy" id="5691"/>
    <lineage>
        <taxon>Eukaryota</taxon>
        <taxon>Discoba</taxon>
        <taxon>Euglenozoa</taxon>
        <taxon>Kinetoplastea</taxon>
        <taxon>Metakinetoplastina</taxon>
        <taxon>Trypanosomatida</taxon>
        <taxon>Trypanosomatidae</taxon>
        <taxon>Trypanosoma</taxon>
    </lineage>
</organism>
<dbReference type="VEuPathDB" id="TriTrypDB:Tb427_000042100"/>
<evidence type="ECO:0000256" key="3">
    <source>
        <dbReference type="ARBA" id="ARBA00022475"/>
    </source>
</evidence>
<evidence type="ECO:0000256" key="1">
    <source>
        <dbReference type="ARBA" id="ARBA00002523"/>
    </source>
</evidence>
<keyword evidence="4" id="KW-0336">GPI-anchor</keyword>
<keyword evidence="3" id="KW-1003">Cell membrane</keyword>
<dbReference type="VEuPathDB" id="TriTrypDB:Tb427_000092900"/>
<evidence type="ECO:0000256" key="7">
    <source>
        <dbReference type="ARBA" id="ARBA00023180"/>
    </source>
</evidence>
<feature type="domain" description="Trypanosome variant surface glycoprotein B-type N-terminal" evidence="10">
    <location>
        <begin position="7"/>
        <end position="412"/>
    </location>
</feature>
<comment type="function">
    <text evidence="1">VSG forms a coat on the surface of the parasite. The trypanosome evades the immune response of the host by expressing a series of antigenically distinct VSGs from an estimated 1000 VSG genes.</text>
</comment>
<dbReference type="GO" id="GO:0005886">
    <property type="term" value="C:plasma membrane"/>
    <property type="evidence" value="ECO:0007669"/>
    <property type="project" value="UniProtKB-SubCell"/>
</dbReference>
<dbReference type="AlphaFoldDB" id="A0A1J0R6F3"/>
<comment type="subcellular location">
    <subcellularLocation>
        <location evidence="2">Cell membrane</location>
        <topology evidence="2">Lipid-anchor</topology>
        <topology evidence="2">GPI-anchor</topology>
    </subcellularLocation>
</comment>
<sequence>MFQEVVIAVIFAVNAAQATHKNVKEIRDMCGLYGLLIQPIADTQIVSADGTTKENPRVVMQTVKRKIIDLNLTVIEKPVAEALAPKQPAPDAEKLKTEQSNVQGYFKDLDVSTITAMIESAKEVPEQMKPTGELGKKFALSLNPATQLRLRKAFAHLTAEALTKQANLNTLLATIATKKLEIRQKVREALCGQAAKPATSDQGLISDTEYKAVPGEGTFPWEGTDRDDTCEKAATSSAEKAGHAVATDMICLCSVQANSGGDDFCGEGSTANANAIHTSGQVAKATALWGAIVKQCNALNGGKPPLLTPAALTADVTAIFSHVGRNYIALTEAPAHTTLVDKRRHFLGFHTIYKTGPSCKAPANTATTASKGVCIDYSAQMRDAKGITWVAQVRQAASDFEAIQADFEASKNIVGATEAIKTTMDGLLQVAPFVGTNSGSLAANTGKILEPTTALQHKCKAENTTAVECPSDHCVCDGNAEDGNKCKPKV</sequence>
<reference evidence="11" key="1">
    <citation type="submission" date="2016-08" db="EMBL/GenBank/DDBJ databases">
        <title>VSG repertoire of Trypanosoma brucei EATRO 1125.</title>
        <authorList>
            <person name="Cross G.A."/>
        </authorList>
    </citation>
    <scope>NUCLEOTIDE SEQUENCE</scope>
    <source>
        <strain evidence="11">EATRO 1125</strain>
    </source>
</reference>